<dbReference type="EMBL" id="LKEA01000010">
    <property type="protein sequence ID" value="ROW06398.1"/>
    <property type="molecule type" value="Genomic_DNA"/>
</dbReference>
<feature type="region of interest" description="Disordered" evidence="1">
    <location>
        <begin position="291"/>
        <end position="340"/>
    </location>
</feature>
<feature type="compositionally biased region" description="Polar residues" evidence="1">
    <location>
        <begin position="67"/>
        <end position="79"/>
    </location>
</feature>
<evidence type="ECO:0000313" key="2">
    <source>
        <dbReference type="EMBL" id="ROW06398.1"/>
    </source>
</evidence>
<sequence>MQHNHGHHSKGKGKDKGKERDLVDGFDRLSLGDSSGHSVPRSDQHSHQYYQTEYSSLEQYPPGNDEYTYQSQSYDNAASNPAYGDQYGYEATFPTTARNATTTGGASSSYESSYVPSGYAASSYTDSSSYTSSYAPSSYASSGYAQSFASTTPSTAPPRRLNNTVDHQIAQQPPAQNRYELPCEFQLLTGCTIGFQDGEEREWKEHHEAHMRGKFPSKLNCWFCETFTFDAKQLYGGDKSYNFEMRMEHIRGHIVEDGYGASSMRPDGRLIRHLRHERIISDQTYNDIMDRLNPRTVPPIPGYGHSQMLDQVVEEPASSSRDRRHEKKDKHESSKKKHKR</sequence>
<name>A0A423WSH6_9PEZI</name>
<protein>
    <submittedName>
        <fullName evidence="2">Uncharacterized protein</fullName>
    </submittedName>
</protein>
<accession>A0A423WSH6</accession>
<reference evidence="2 3" key="1">
    <citation type="submission" date="2015-09" db="EMBL/GenBank/DDBJ databases">
        <title>Host preference determinants of Valsa canker pathogens revealed by comparative genomics.</title>
        <authorList>
            <person name="Yin Z."/>
            <person name="Huang L."/>
        </authorList>
    </citation>
    <scope>NUCLEOTIDE SEQUENCE [LARGE SCALE GENOMIC DNA]</scope>
    <source>
        <strain evidence="2 3">03-1</strain>
    </source>
</reference>
<evidence type="ECO:0000313" key="3">
    <source>
        <dbReference type="Proteomes" id="UP000283895"/>
    </source>
</evidence>
<dbReference type="Proteomes" id="UP000283895">
    <property type="component" value="Unassembled WGS sequence"/>
</dbReference>
<feature type="compositionally biased region" description="Basic residues" evidence="1">
    <location>
        <begin position="322"/>
        <end position="340"/>
    </location>
</feature>
<gene>
    <name evidence="2" type="ORF">VMCG_04348</name>
</gene>
<dbReference type="STRING" id="356882.A0A423WSH6"/>
<feature type="region of interest" description="Disordered" evidence="1">
    <location>
        <begin position="1"/>
        <end position="81"/>
    </location>
</feature>
<feature type="compositionally biased region" description="Basic and acidic residues" evidence="1">
    <location>
        <begin position="12"/>
        <end position="27"/>
    </location>
</feature>
<feature type="compositionally biased region" description="Polar residues" evidence="1">
    <location>
        <begin position="47"/>
        <end position="58"/>
    </location>
</feature>
<dbReference type="AlphaFoldDB" id="A0A423WSH6"/>
<proteinExistence type="predicted"/>
<organism evidence="2 3">
    <name type="scientific">Cytospora schulzeri</name>
    <dbReference type="NCBI Taxonomy" id="448051"/>
    <lineage>
        <taxon>Eukaryota</taxon>
        <taxon>Fungi</taxon>
        <taxon>Dikarya</taxon>
        <taxon>Ascomycota</taxon>
        <taxon>Pezizomycotina</taxon>
        <taxon>Sordariomycetes</taxon>
        <taxon>Sordariomycetidae</taxon>
        <taxon>Diaporthales</taxon>
        <taxon>Cytosporaceae</taxon>
        <taxon>Cytospora</taxon>
    </lineage>
</organism>
<evidence type="ECO:0000256" key="1">
    <source>
        <dbReference type="SAM" id="MobiDB-lite"/>
    </source>
</evidence>
<comment type="caution">
    <text evidence="2">The sequence shown here is derived from an EMBL/GenBank/DDBJ whole genome shotgun (WGS) entry which is preliminary data.</text>
</comment>
<feature type="compositionally biased region" description="Basic residues" evidence="1">
    <location>
        <begin position="1"/>
        <end position="11"/>
    </location>
</feature>
<keyword evidence="3" id="KW-1185">Reference proteome</keyword>
<dbReference type="OrthoDB" id="409136at2759"/>